<evidence type="ECO:0000256" key="5">
    <source>
        <dbReference type="ARBA" id="ARBA00022679"/>
    </source>
</evidence>
<proteinExistence type="predicted"/>
<dbReference type="PROSITE" id="PS00107">
    <property type="entry name" value="PROTEIN_KINASE_ATP"/>
    <property type="match status" value="1"/>
</dbReference>
<reference evidence="22 23" key="1">
    <citation type="journal article" date="2023" name="G3 (Bethesda)">
        <title>A haplotype-resolved chromosome-scale genome for Quercus rubra L. provides insights into the genetics of adaptive traits for red oak species.</title>
        <authorList>
            <person name="Kapoor B."/>
            <person name="Jenkins J."/>
            <person name="Schmutz J."/>
            <person name="Zhebentyayeva T."/>
            <person name="Kuelheim C."/>
            <person name="Coggeshall M."/>
            <person name="Heim C."/>
            <person name="Lasky J.R."/>
            <person name="Leites L."/>
            <person name="Islam-Faridi N."/>
            <person name="Romero-Severson J."/>
            <person name="DeLeo V.L."/>
            <person name="Lucas S.M."/>
            <person name="Lazic D."/>
            <person name="Gailing O."/>
            <person name="Carlson J."/>
            <person name="Staton M."/>
        </authorList>
    </citation>
    <scope>NUCLEOTIDE SEQUENCE [LARGE SCALE GENOMIC DNA]</scope>
    <source>
        <strain evidence="22">Pseudo-F2</strain>
    </source>
</reference>
<dbReference type="AlphaFoldDB" id="A0AAN7GAD3"/>
<evidence type="ECO:0000256" key="18">
    <source>
        <dbReference type="PROSITE-ProRule" id="PRU10141"/>
    </source>
</evidence>
<keyword evidence="14" id="KW-0675">Receptor</keyword>
<dbReference type="Gene3D" id="2.90.10.10">
    <property type="entry name" value="Bulb-type lectin domain"/>
    <property type="match status" value="2"/>
</dbReference>
<comment type="catalytic activity">
    <reaction evidence="16">
        <text>L-threonyl-[protein] + ATP = O-phospho-L-threonyl-[protein] + ADP + H(+)</text>
        <dbReference type="Rhea" id="RHEA:46608"/>
        <dbReference type="Rhea" id="RHEA-COMP:11060"/>
        <dbReference type="Rhea" id="RHEA-COMP:11605"/>
        <dbReference type="ChEBI" id="CHEBI:15378"/>
        <dbReference type="ChEBI" id="CHEBI:30013"/>
        <dbReference type="ChEBI" id="CHEBI:30616"/>
        <dbReference type="ChEBI" id="CHEBI:61977"/>
        <dbReference type="ChEBI" id="CHEBI:456216"/>
        <dbReference type="EC" id="2.7.11.1"/>
    </reaction>
</comment>
<dbReference type="InterPro" id="IPR036426">
    <property type="entry name" value="Bulb-type_lectin_dom_sf"/>
</dbReference>
<evidence type="ECO:0000256" key="1">
    <source>
        <dbReference type="ARBA" id="ARBA00004479"/>
    </source>
</evidence>
<evidence type="ECO:0000256" key="15">
    <source>
        <dbReference type="ARBA" id="ARBA00023180"/>
    </source>
</evidence>
<evidence type="ECO:0000256" key="11">
    <source>
        <dbReference type="ARBA" id="ARBA00022989"/>
    </source>
</evidence>
<dbReference type="InterPro" id="IPR000719">
    <property type="entry name" value="Prot_kinase_dom"/>
</dbReference>
<dbReference type="SUPFAM" id="SSF51110">
    <property type="entry name" value="alpha-D-mannose-specific plant lectins"/>
    <property type="match status" value="1"/>
</dbReference>
<keyword evidence="7 20" id="KW-0732">Signal</keyword>
<comment type="subcellular location">
    <subcellularLocation>
        <location evidence="1">Membrane</location>
        <topology evidence="1">Single-pass type I membrane protein</topology>
    </subcellularLocation>
</comment>
<comment type="catalytic activity">
    <reaction evidence="17">
        <text>L-seryl-[protein] + ATP = O-phospho-L-seryl-[protein] + ADP + H(+)</text>
        <dbReference type="Rhea" id="RHEA:17989"/>
        <dbReference type="Rhea" id="RHEA-COMP:9863"/>
        <dbReference type="Rhea" id="RHEA-COMP:11604"/>
        <dbReference type="ChEBI" id="CHEBI:15378"/>
        <dbReference type="ChEBI" id="CHEBI:29999"/>
        <dbReference type="ChEBI" id="CHEBI:30616"/>
        <dbReference type="ChEBI" id="CHEBI:83421"/>
        <dbReference type="ChEBI" id="CHEBI:456216"/>
        <dbReference type="EC" id="2.7.11.1"/>
    </reaction>
</comment>
<keyword evidence="12 19" id="KW-0472">Membrane</keyword>
<sequence>MALQLSYLLSLLLLVLLLPYSTTAQASSNQSLGTSLIAQENGFYWASPSGDFAFGFQQIGNGGYLLAICDPTGKKIWKSELGGLGVVYAAMLDTGNFVLASQDSSHLWQSFDHPIDAMLPTQTMSMGSKLVAHYLERNYSNGRFQFALKIDGNLVLQTLAFSIDCGFQVVFNASGTIYLTATNGSILTTISSNSISKQDFYQRVVMEYDGVLIHYVYPKSSTNTSIAWTILFLMPPNICGITEDIGSRACGFNGYCELGGDGRPNCKCPTRYSLIDPNDVMKGCRQDFLPQSCYEASSAIDQFDLSEMESINWPLSDFGRYKGVNEDWCRKACSGDSFCAVAVFGDGQCWKKKIPLSNGMKDTNNFASKVLIKISRDNSTFNPLGADFNSTFSHSAADLKKKKHSTVRLFVSVLLTGSMFLNLLFLLATFLLVFCFKYWKSKALKTYPFMPGMNFQSYTYEELTKTTNGFREELGRGAFAKVYKGVLEYEDRKLVAVKRMNDLVKEGDMEFKAEVSAIGSTNHRNLVQLLGYCNYGQHQLLVYEFMTNGSLASFLFGARISDFGLAKLLKIDQTCTTTGIKGPKGYVDVYSFDILLLELICYRKSFEAEAKDEDQMIIANWAYDCYKDKKLDLLVENDVEAIDDMRRLEKYVMIAIWCI</sequence>
<evidence type="ECO:0000256" key="19">
    <source>
        <dbReference type="SAM" id="Phobius"/>
    </source>
</evidence>
<feature type="binding site" evidence="18">
    <location>
        <position position="498"/>
    </location>
    <ligand>
        <name>ATP</name>
        <dbReference type="ChEBI" id="CHEBI:30616"/>
    </ligand>
</feature>
<dbReference type="InterPro" id="IPR017441">
    <property type="entry name" value="Protein_kinase_ATP_BS"/>
</dbReference>
<evidence type="ECO:0000256" key="13">
    <source>
        <dbReference type="ARBA" id="ARBA00023157"/>
    </source>
</evidence>
<dbReference type="FunFam" id="3.30.200.20:FF:000059">
    <property type="entry name" value="S-receptor-like serine/threonine-protein kinase"/>
    <property type="match status" value="1"/>
</dbReference>
<keyword evidence="8 18" id="KW-0547">Nucleotide-binding</keyword>
<evidence type="ECO:0000256" key="3">
    <source>
        <dbReference type="ARBA" id="ARBA00022527"/>
    </source>
</evidence>
<feature type="chain" id="PRO_5042870074" description="non-specific serine/threonine protein kinase" evidence="20">
    <location>
        <begin position="25"/>
        <end position="659"/>
    </location>
</feature>
<comment type="caution">
    <text evidence="22">The sequence shown here is derived from an EMBL/GenBank/DDBJ whole genome shotgun (WGS) entry which is preliminary data.</text>
</comment>
<evidence type="ECO:0000259" key="21">
    <source>
        <dbReference type="PROSITE" id="PS50011"/>
    </source>
</evidence>
<dbReference type="InterPro" id="IPR011009">
    <property type="entry name" value="Kinase-like_dom_sf"/>
</dbReference>
<feature type="transmembrane region" description="Helical" evidence="19">
    <location>
        <begin position="409"/>
        <end position="436"/>
    </location>
</feature>
<dbReference type="GO" id="GO:0004674">
    <property type="term" value="F:protein serine/threonine kinase activity"/>
    <property type="evidence" value="ECO:0007669"/>
    <property type="project" value="UniProtKB-KW"/>
</dbReference>
<dbReference type="Pfam" id="PF07714">
    <property type="entry name" value="PK_Tyr_Ser-Thr"/>
    <property type="match status" value="1"/>
</dbReference>
<evidence type="ECO:0000256" key="9">
    <source>
        <dbReference type="ARBA" id="ARBA00022777"/>
    </source>
</evidence>
<keyword evidence="9" id="KW-0418">Kinase</keyword>
<keyword evidence="5" id="KW-0808">Transferase</keyword>
<dbReference type="PROSITE" id="PS50011">
    <property type="entry name" value="PROTEIN_KINASE_DOM"/>
    <property type="match status" value="1"/>
</dbReference>
<keyword evidence="6 19" id="KW-0812">Transmembrane</keyword>
<keyword evidence="13" id="KW-1015">Disulfide bond</keyword>
<evidence type="ECO:0000313" key="22">
    <source>
        <dbReference type="EMBL" id="KAK4608340.1"/>
    </source>
</evidence>
<dbReference type="EC" id="2.7.11.1" evidence="2"/>
<evidence type="ECO:0000256" key="6">
    <source>
        <dbReference type="ARBA" id="ARBA00022692"/>
    </source>
</evidence>
<dbReference type="Gene3D" id="1.10.510.10">
    <property type="entry name" value="Transferase(Phosphotransferase) domain 1"/>
    <property type="match status" value="1"/>
</dbReference>
<protein>
    <recommendedName>
        <fullName evidence="2">non-specific serine/threonine protein kinase</fullName>
        <ecNumber evidence="2">2.7.11.1</ecNumber>
    </recommendedName>
</protein>
<dbReference type="Pfam" id="PF01453">
    <property type="entry name" value="B_lectin"/>
    <property type="match status" value="1"/>
</dbReference>
<evidence type="ECO:0000313" key="23">
    <source>
        <dbReference type="Proteomes" id="UP001324115"/>
    </source>
</evidence>
<dbReference type="InterPro" id="IPR001245">
    <property type="entry name" value="Ser-Thr/Tyr_kinase_cat_dom"/>
</dbReference>
<dbReference type="GO" id="GO:0005524">
    <property type="term" value="F:ATP binding"/>
    <property type="evidence" value="ECO:0007669"/>
    <property type="project" value="UniProtKB-UniRule"/>
</dbReference>
<dbReference type="Gene3D" id="3.30.200.20">
    <property type="entry name" value="Phosphorylase Kinase, domain 1"/>
    <property type="match status" value="1"/>
</dbReference>
<gene>
    <name evidence="22" type="ORF">RGQ29_001951</name>
</gene>
<accession>A0AAN7GAD3</accession>
<evidence type="ECO:0000256" key="4">
    <source>
        <dbReference type="ARBA" id="ARBA00022536"/>
    </source>
</evidence>
<dbReference type="Proteomes" id="UP001324115">
    <property type="component" value="Unassembled WGS sequence"/>
</dbReference>
<keyword evidence="11 19" id="KW-1133">Transmembrane helix</keyword>
<evidence type="ECO:0000256" key="20">
    <source>
        <dbReference type="SAM" id="SignalP"/>
    </source>
</evidence>
<evidence type="ECO:0000256" key="14">
    <source>
        <dbReference type="ARBA" id="ARBA00023170"/>
    </source>
</evidence>
<feature type="signal peptide" evidence="20">
    <location>
        <begin position="1"/>
        <end position="24"/>
    </location>
</feature>
<evidence type="ECO:0000256" key="16">
    <source>
        <dbReference type="ARBA" id="ARBA00047899"/>
    </source>
</evidence>
<dbReference type="InterPro" id="IPR001480">
    <property type="entry name" value="Bulb-type_lectin_dom"/>
</dbReference>
<dbReference type="PANTHER" id="PTHR47976:SF108">
    <property type="entry name" value="G-TYPE LECTIN S-RECEPTOR-LIKE SERINE_THREONINE-PROTEIN KINASE LECRK1"/>
    <property type="match status" value="1"/>
</dbReference>
<keyword evidence="4" id="KW-0245">EGF-like domain</keyword>
<evidence type="ECO:0000256" key="2">
    <source>
        <dbReference type="ARBA" id="ARBA00012513"/>
    </source>
</evidence>
<keyword evidence="15" id="KW-0325">Glycoprotein</keyword>
<evidence type="ECO:0000256" key="8">
    <source>
        <dbReference type="ARBA" id="ARBA00022741"/>
    </source>
</evidence>
<evidence type="ECO:0000256" key="12">
    <source>
        <dbReference type="ARBA" id="ARBA00023136"/>
    </source>
</evidence>
<name>A0AAN7GAD3_QUERU</name>
<dbReference type="PANTHER" id="PTHR47976">
    <property type="entry name" value="G-TYPE LECTIN S-RECEPTOR-LIKE SERINE/THREONINE-PROTEIN KINASE SD2-5"/>
    <property type="match status" value="1"/>
</dbReference>
<dbReference type="GO" id="GO:0016020">
    <property type="term" value="C:membrane"/>
    <property type="evidence" value="ECO:0007669"/>
    <property type="project" value="UniProtKB-SubCell"/>
</dbReference>
<organism evidence="22 23">
    <name type="scientific">Quercus rubra</name>
    <name type="common">Northern red oak</name>
    <name type="synonym">Quercus borealis</name>
    <dbReference type="NCBI Taxonomy" id="3512"/>
    <lineage>
        <taxon>Eukaryota</taxon>
        <taxon>Viridiplantae</taxon>
        <taxon>Streptophyta</taxon>
        <taxon>Embryophyta</taxon>
        <taxon>Tracheophyta</taxon>
        <taxon>Spermatophyta</taxon>
        <taxon>Magnoliopsida</taxon>
        <taxon>eudicotyledons</taxon>
        <taxon>Gunneridae</taxon>
        <taxon>Pentapetalae</taxon>
        <taxon>rosids</taxon>
        <taxon>fabids</taxon>
        <taxon>Fagales</taxon>
        <taxon>Fagaceae</taxon>
        <taxon>Quercus</taxon>
    </lineage>
</organism>
<evidence type="ECO:0000256" key="17">
    <source>
        <dbReference type="ARBA" id="ARBA00048679"/>
    </source>
</evidence>
<feature type="domain" description="Protein kinase" evidence="21">
    <location>
        <begin position="468"/>
        <end position="659"/>
    </location>
</feature>
<dbReference type="InterPro" id="IPR051343">
    <property type="entry name" value="G-type_lectin_kinases/EP1-like"/>
</dbReference>
<keyword evidence="3" id="KW-0723">Serine/threonine-protein kinase</keyword>
<dbReference type="SUPFAM" id="SSF56112">
    <property type="entry name" value="Protein kinase-like (PK-like)"/>
    <property type="match status" value="1"/>
</dbReference>
<evidence type="ECO:0000256" key="10">
    <source>
        <dbReference type="ARBA" id="ARBA00022840"/>
    </source>
</evidence>
<keyword evidence="10 18" id="KW-0067">ATP-binding</keyword>
<keyword evidence="23" id="KW-1185">Reference proteome</keyword>
<dbReference type="EMBL" id="JAXUIC010000001">
    <property type="protein sequence ID" value="KAK4608340.1"/>
    <property type="molecule type" value="Genomic_DNA"/>
</dbReference>
<evidence type="ECO:0000256" key="7">
    <source>
        <dbReference type="ARBA" id="ARBA00022729"/>
    </source>
</evidence>